<evidence type="ECO:0000313" key="1">
    <source>
        <dbReference type="EMBL" id="MBR8669504.1"/>
    </source>
</evidence>
<sequence>MVKKVFDIHDLNDNELEDHLNHLKTSIKNYSMVNVAKPINYRGTKQDYILELIRKKYKVKKEIMKRHNIFKRLYYLFK</sequence>
<dbReference type="RefSeq" id="WP_212118342.1">
    <property type="nucleotide sequence ID" value="NZ_JAGTPX020000007.1"/>
</dbReference>
<proteinExistence type="predicted"/>
<name>A0A941GBF1_NIACI</name>
<reference evidence="1" key="1">
    <citation type="submission" date="2021-04" db="EMBL/GenBank/DDBJ databases">
        <title>Genomic analysis of electroactive and textile dye degrading Bacillus circulans strain: DC10 isolated from constructed wetland-microbial fuel cells treating textile dye wastewaters.</title>
        <authorList>
            <person name="Patel D.U."/>
            <person name="Desai C.R."/>
        </authorList>
    </citation>
    <scope>NUCLEOTIDE SEQUENCE</scope>
    <source>
        <strain evidence="1">DC10</strain>
    </source>
</reference>
<dbReference type="EMBL" id="JAGTPX010000006">
    <property type="protein sequence ID" value="MBR8669504.1"/>
    <property type="molecule type" value="Genomic_DNA"/>
</dbReference>
<comment type="caution">
    <text evidence="1">The sequence shown here is derived from an EMBL/GenBank/DDBJ whole genome shotgun (WGS) entry which is preliminary data.</text>
</comment>
<gene>
    <name evidence="1" type="ORF">KD144_08115</name>
</gene>
<organism evidence="1">
    <name type="scientific">Niallia circulans</name>
    <name type="common">Bacillus circulans</name>
    <dbReference type="NCBI Taxonomy" id="1397"/>
    <lineage>
        <taxon>Bacteria</taxon>
        <taxon>Bacillati</taxon>
        <taxon>Bacillota</taxon>
        <taxon>Bacilli</taxon>
        <taxon>Bacillales</taxon>
        <taxon>Bacillaceae</taxon>
        <taxon>Niallia</taxon>
    </lineage>
</organism>
<accession>A0A941GBF1</accession>
<protein>
    <submittedName>
        <fullName evidence="1">Uncharacterized protein</fullName>
    </submittedName>
</protein>
<dbReference type="AlphaFoldDB" id="A0A941GBF1"/>